<feature type="compositionally biased region" description="Basic and acidic residues" evidence="2">
    <location>
        <begin position="1873"/>
        <end position="1883"/>
    </location>
</feature>
<feature type="region of interest" description="Disordered" evidence="2">
    <location>
        <begin position="298"/>
        <end position="324"/>
    </location>
</feature>
<feature type="compositionally biased region" description="Basic and acidic residues" evidence="2">
    <location>
        <begin position="793"/>
        <end position="807"/>
    </location>
</feature>
<feature type="signal peptide" evidence="3">
    <location>
        <begin position="1"/>
        <end position="17"/>
    </location>
</feature>
<feature type="compositionally biased region" description="Basic and acidic residues" evidence="2">
    <location>
        <begin position="376"/>
        <end position="386"/>
    </location>
</feature>
<feature type="region of interest" description="Disordered" evidence="2">
    <location>
        <begin position="363"/>
        <end position="402"/>
    </location>
</feature>
<evidence type="ECO:0000313" key="5">
    <source>
        <dbReference type="Proteomes" id="UP000447873"/>
    </source>
</evidence>
<feature type="region of interest" description="Disordered" evidence="2">
    <location>
        <begin position="54"/>
        <end position="128"/>
    </location>
</feature>
<feature type="region of interest" description="Disordered" evidence="2">
    <location>
        <begin position="141"/>
        <end position="245"/>
    </location>
</feature>
<feature type="compositionally biased region" description="Low complexity" evidence="2">
    <location>
        <begin position="1613"/>
        <end position="1624"/>
    </location>
</feature>
<sequence length="2054" mass="230477">MLYWSFFLLLLIPFVSFLQPGFIAMATLSIIPEESSTGHVEGIDDDDETQVVPETQFDDDHGDHLDFDDNDSDDRPDTRGRDSMTPRTKKVFEESIPLPSHGSALAAKDRTFQLTRPKSSGEDSITGGFSYAKHQIPKMSFHHGKRGQLPAPEAEKQREPREYREEKLQTIKVPTKPSHIQQEGQAPSVTDHPGHPTLHQTQNGPTDRQPAKKSSKTKSNGKRSKEKLRVPRRTRPAIQQYENPLHVSVSQGVGNSIQLHENPIQICDASVNQNAAWPKDQEAPQQDNVLQSVEQQFLQQQHRPHESIQLNEETQWQQQGEERLDGDHWQEPQNAIRPVDECQWQQQSEAQLDEHHWQEQQGIVQAAHEQSWQHQAEVHAPDEHQWQEQQMQSIPADDEQDRQQENLLRSNGETTLHQSSMVETLHNADTLHGDIQLPSRSAQLQHSDFQEVNGHVISEQNAVDNNLRPVQHISNPTIHDNIVQPMTIATGIKGVTKKKKKKKKKIKVKPALDVRTLPDVPFDIPFEQFAEGHSAENLRRDWQDQQPGPAIPQPSVYNSVHDEADQGSRVTPEVSDQHDLRPAVEAIEEAMDLDQQGQEQENQLAPTLALDNKSAKIPSATRSSANEQTSHRHQSNGASSCQKLHQAATPLGERTGHEVHVHQECDADGRDRGPQLDANHRPQAELALGNDQAAQEASAQELHSHTDDGLDHQRYPQYRAPRHAQPEEPFDVNEPVLQDIDPKQNRLGQDNESINRHRSGKHQKLHQAGLEELPETDEHILQNLHVQQNLRERVTEGSEHRSVETSQHHAPHRPQPLLACESMSLPHHFITPPHGCAQQPKKKPEHEERMQSHFEPSQSFQPGLVVINPQTATHRQGAPTAISQIKSNPRRSSRQQIVAPIAHPTSPVIDLPITTQDTTAAKETQHDLATEACSTQDDPVSGALKILQFTLRQDLQATIAKENEARRTLKSEIAELKVSEARLQAEVNIVTASKNELIEKSNKDREKLKANSEKLTKLQKFIGGINNDLAKEKQNAKALHQQITELVIEGKASATDRKQIHKQLTKAIETSRSVQRNWAKELTGAKLLIQKFEFEKTSLEKDLQEKNRLLEEERDQRLRLADDVRFQAVDQQLMKQLINDTSASLLQKLSEFQLTVTNSKDTVTSQGVAELLQSVKALESRNPVCPADLTGLKEHIDAFQHRMIDRMSELKVSCNSDSPGIAINAKVTLDLERRLTEQLATFKADVLSTQSLQTQLGELRETKATIEERCGAKDRHINDLNEQLGRLQEAKTALLEKLNQAEAQLCEHTSGPSDEEFESTKQELEEAQSKLKTAGETETTLRTEIETLQESIQAKEGQINAITKQKLESERKAAETFTSMRSQLSREAKQLRQEQQAEFDNEIHQMTQKYQQAVAAQQKAESSSAGHASATESTNKDHAAALDALKKDHESAIENMRKSNTVAMESQSRRLQEEARRKLDAQRRDLNEKVGREKDELHSRIAAAETDKDSALRSLEKAKQEAEEIIKKQTEKARSDLNDFQSRLRAEAQQESDRLTQSHSREQEILRQRATQAEAELESLRNTLKDQLAKPFQPSQISQPSQPARPSQREFQPTTSSSEPTGTPFKKPRRKVDRRDLARTDSRILSDDGVSLHNATPATSKTQWPKIRTFAEIDSIISEGFQIFEDPNTSSELTDLPSSLPSDPVVLRELPVTDPRSNAHLGTASSNGSVSNPFFGPARPRSREHAPANSAMRVTGGPNQANSAIAASRVTDTQHRSPSALDGLPSEIEDSQSQSRRIAFAPGKENRPPVNGAPMPGKSATRSAHFQTPKPKDKRVTDGPTQSSSPDYLSLSQPRQSQKITTYGHNKQANHLSPDHDSQHASRNEPSSSVKRRRSTNAVEDMAPKKRAKTTKEKPPSVSPRHDINAPKPIASILEPYHVLQPRKSLKIVCFLCPVPRPDLALSHGRLQQSMYLSLELAHLVLREQVPLRQPPIGAKVALFLDAVLLLDMTFGLAKSWIDEQALRPGRAESFFAILLSDLISLFDILCPSLLWSG</sequence>
<feature type="compositionally biased region" description="Polar residues" evidence="2">
    <location>
        <begin position="178"/>
        <end position="188"/>
    </location>
</feature>
<feature type="compositionally biased region" description="Basic and acidic residues" evidence="2">
    <location>
        <begin position="1633"/>
        <end position="1642"/>
    </location>
</feature>
<feature type="compositionally biased region" description="Basic residues" evidence="2">
    <location>
        <begin position="756"/>
        <end position="765"/>
    </location>
</feature>
<feature type="region of interest" description="Disordered" evidence="2">
    <location>
        <begin position="835"/>
        <end position="857"/>
    </location>
</feature>
<gene>
    <name evidence="4" type="ORF">EG328_012042</name>
</gene>
<reference evidence="4 5" key="1">
    <citation type="submission" date="2018-12" db="EMBL/GenBank/DDBJ databases">
        <title>Venturia inaequalis Genome Resource.</title>
        <authorList>
            <person name="Lichtner F.J."/>
        </authorList>
    </citation>
    <scope>NUCLEOTIDE SEQUENCE [LARGE SCALE GENOMIC DNA]</scope>
    <source>
        <strain evidence="4 5">120213</strain>
    </source>
</reference>
<name>A0A8H3V5L8_VENIN</name>
<dbReference type="Proteomes" id="UP000447873">
    <property type="component" value="Unassembled WGS sequence"/>
</dbReference>
<feature type="region of interest" description="Disordered" evidence="2">
    <location>
        <begin position="1373"/>
        <end position="1567"/>
    </location>
</feature>
<feature type="compositionally biased region" description="Basic residues" evidence="2">
    <location>
        <begin position="211"/>
        <end position="235"/>
    </location>
</feature>
<feature type="region of interest" description="Disordered" evidence="2">
    <location>
        <begin position="742"/>
        <end position="766"/>
    </location>
</feature>
<feature type="compositionally biased region" description="Low complexity" evidence="2">
    <location>
        <begin position="1592"/>
        <end position="1606"/>
    </location>
</feature>
<feature type="compositionally biased region" description="Low complexity" evidence="2">
    <location>
        <begin position="1408"/>
        <end position="1425"/>
    </location>
</feature>
<proteinExistence type="predicted"/>
<dbReference type="EMBL" id="WNWS01000098">
    <property type="protein sequence ID" value="KAE9980794.1"/>
    <property type="molecule type" value="Genomic_DNA"/>
</dbReference>
<evidence type="ECO:0000256" key="1">
    <source>
        <dbReference type="SAM" id="Coils"/>
    </source>
</evidence>
<feature type="compositionally biased region" description="Basic and acidic residues" evidence="2">
    <location>
        <begin position="58"/>
        <end position="84"/>
    </location>
</feature>
<feature type="compositionally biased region" description="Basic and acidic residues" evidence="2">
    <location>
        <begin position="842"/>
        <end position="852"/>
    </location>
</feature>
<feature type="compositionally biased region" description="Polar residues" evidence="2">
    <location>
        <begin position="1723"/>
        <end position="1732"/>
    </location>
</feature>
<feature type="region of interest" description="Disordered" evidence="2">
    <location>
        <begin position="793"/>
        <end position="814"/>
    </location>
</feature>
<organism evidence="4 5">
    <name type="scientific">Venturia inaequalis</name>
    <name type="common">Apple scab fungus</name>
    <dbReference type="NCBI Taxonomy" id="5025"/>
    <lineage>
        <taxon>Eukaryota</taxon>
        <taxon>Fungi</taxon>
        <taxon>Dikarya</taxon>
        <taxon>Ascomycota</taxon>
        <taxon>Pezizomycotina</taxon>
        <taxon>Dothideomycetes</taxon>
        <taxon>Pleosporomycetidae</taxon>
        <taxon>Venturiales</taxon>
        <taxon>Venturiaceae</taxon>
        <taxon>Venturia</taxon>
    </lineage>
</organism>
<feature type="compositionally biased region" description="Polar residues" evidence="2">
    <location>
        <begin position="363"/>
        <end position="374"/>
    </location>
</feature>
<protein>
    <submittedName>
        <fullName evidence="4">Uncharacterized protein</fullName>
    </submittedName>
</protein>
<keyword evidence="3" id="KW-0732">Signal</keyword>
<feature type="compositionally biased region" description="Basic and acidic residues" evidence="2">
    <location>
        <begin position="153"/>
        <end position="169"/>
    </location>
</feature>
<evidence type="ECO:0000256" key="3">
    <source>
        <dbReference type="SAM" id="SignalP"/>
    </source>
</evidence>
<feature type="compositionally biased region" description="Basic and acidic residues" evidence="2">
    <location>
        <begin position="654"/>
        <end position="683"/>
    </location>
</feature>
<feature type="compositionally biased region" description="Basic and acidic residues" evidence="2">
    <location>
        <begin position="1434"/>
        <end position="1457"/>
    </location>
</feature>
<feature type="region of interest" description="Disordered" evidence="2">
    <location>
        <begin position="543"/>
        <end position="578"/>
    </location>
</feature>
<accession>A0A8H3V5L8</accession>
<feature type="chain" id="PRO_5034393145" evidence="3">
    <location>
        <begin position="18"/>
        <end position="2054"/>
    </location>
</feature>
<feature type="compositionally biased region" description="Polar residues" evidence="2">
    <location>
        <begin position="308"/>
        <end position="319"/>
    </location>
</feature>
<feature type="coiled-coil region" evidence="1">
    <location>
        <begin position="952"/>
        <end position="1049"/>
    </location>
</feature>
<evidence type="ECO:0000256" key="2">
    <source>
        <dbReference type="SAM" id="MobiDB-lite"/>
    </source>
</evidence>
<evidence type="ECO:0000313" key="4">
    <source>
        <dbReference type="EMBL" id="KAE9980794.1"/>
    </source>
</evidence>
<feature type="compositionally biased region" description="Polar residues" evidence="2">
    <location>
        <begin position="1839"/>
        <end position="1871"/>
    </location>
</feature>
<feature type="compositionally biased region" description="Basic and acidic residues" evidence="2">
    <location>
        <begin position="702"/>
        <end position="713"/>
    </location>
</feature>
<feature type="compositionally biased region" description="Basic and acidic residues" evidence="2">
    <location>
        <begin position="1467"/>
        <end position="1567"/>
    </location>
</feature>
<feature type="region of interest" description="Disordered" evidence="2">
    <location>
        <begin position="1592"/>
        <end position="1642"/>
    </location>
</feature>
<feature type="coiled-coil region" evidence="1">
    <location>
        <begin position="1089"/>
        <end position="1123"/>
    </location>
</feature>
<feature type="compositionally biased region" description="Basic and acidic residues" evidence="2">
    <location>
        <begin position="1910"/>
        <end position="1925"/>
    </location>
</feature>
<keyword evidence="1" id="KW-0175">Coiled coil</keyword>
<feature type="region of interest" description="Disordered" evidence="2">
    <location>
        <begin position="1718"/>
        <end position="1927"/>
    </location>
</feature>
<comment type="caution">
    <text evidence="4">The sequence shown here is derived from an EMBL/GenBank/DDBJ whole genome shotgun (WGS) entry which is preliminary data.</text>
</comment>
<feature type="region of interest" description="Disordered" evidence="2">
    <location>
        <begin position="615"/>
        <end position="713"/>
    </location>
</feature>